<dbReference type="PANTHER" id="PTHR43283:SF3">
    <property type="entry name" value="BETA-LACTAMASE FAMILY PROTEIN (AFU_ORTHOLOGUE AFUA_5G07500)"/>
    <property type="match status" value="1"/>
</dbReference>
<evidence type="ECO:0000313" key="3">
    <source>
        <dbReference type="EMBL" id="GEL18098.1"/>
    </source>
</evidence>
<organism evidence="3 4">
    <name type="scientific">Pseudonocardia asaccharolytica DSM 44247 = NBRC 16224</name>
    <dbReference type="NCBI Taxonomy" id="1123024"/>
    <lineage>
        <taxon>Bacteria</taxon>
        <taxon>Bacillati</taxon>
        <taxon>Actinomycetota</taxon>
        <taxon>Actinomycetes</taxon>
        <taxon>Pseudonocardiales</taxon>
        <taxon>Pseudonocardiaceae</taxon>
        <taxon>Pseudonocardia</taxon>
    </lineage>
</organism>
<proteinExistence type="predicted"/>
<dbReference type="PANTHER" id="PTHR43283">
    <property type="entry name" value="BETA-LACTAMASE-RELATED"/>
    <property type="match status" value="1"/>
</dbReference>
<reference evidence="3 4" key="1">
    <citation type="submission" date="2019-07" db="EMBL/GenBank/DDBJ databases">
        <title>Whole genome shotgun sequence of Pseudonocardia asaccharolytica NBRC 16224.</title>
        <authorList>
            <person name="Hosoyama A."/>
            <person name="Uohara A."/>
            <person name="Ohji S."/>
            <person name="Ichikawa N."/>
        </authorList>
    </citation>
    <scope>NUCLEOTIDE SEQUENCE [LARGE SCALE GENOMIC DNA]</scope>
    <source>
        <strain evidence="3 4">NBRC 16224</strain>
    </source>
</reference>
<dbReference type="Pfam" id="PF00144">
    <property type="entry name" value="Beta-lactamase"/>
    <property type="match status" value="1"/>
</dbReference>
<dbReference type="GO" id="GO:0016787">
    <property type="term" value="F:hydrolase activity"/>
    <property type="evidence" value="ECO:0007669"/>
    <property type="project" value="UniProtKB-KW"/>
</dbReference>
<dbReference type="SUPFAM" id="SSF56601">
    <property type="entry name" value="beta-lactamase/transpeptidase-like"/>
    <property type="match status" value="1"/>
</dbReference>
<evidence type="ECO:0000259" key="2">
    <source>
        <dbReference type="Pfam" id="PF00144"/>
    </source>
</evidence>
<dbReference type="STRING" id="1123024.GCA_000423625_03520"/>
<keyword evidence="3" id="KW-0378">Hydrolase</keyword>
<sequence length="414" mass="42948">MAGAPGAMSSGRPGGRTSEDREEDTMTQRGGPVAATSLERVWRVPDAQVAAGRIPGYVAAVRLGGRVQVRAGGRTAIETRSAPMREETLFRIASLTKPMGGALTLGLVRDGALALDDPIARWLPEAANPRVLVAPGAPLDRTTEATRPITVRHLLTMTCGWGAVLEETPLQAAMMRRGVYPGPLPPRMSGDEFVARVADLPMAFQPGEGWLYDTGIDLLGVLLSRATGQPLSDLLAERVTGPLGMTSTSFGTPHTDRLATAYQPGSDGLELLDPPDGAFAGPSAFEQLGSGLVSTAPDVLRFFCAMADGGGPVLGADSVALMTADALTGDQRRQALPIVGPGGSWGLATAVDVEAADPWMAPGRWGWDGGTGTTARVDPERGTVGVLLTQRAMTGAQDGFDEFWAAVAAAATAA</sequence>
<accession>A0A511D590</accession>
<evidence type="ECO:0000313" key="4">
    <source>
        <dbReference type="Proteomes" id="UP000321328"/>
    </source>
</evidence>
<comment type="caution">
    <text evidence="3">The sequence shown here is derived from an EMBL/GenBank/DDBJ whole genome shotgun (WGS) entry which is preliminary data.</text>
</comment>
<name>A0A511D590_9PSEU</name>
<dbReference type="AlphaFoldDB" id="A0A511D590"/>
<dbReference type="InterPro" id="IPR050789">
    <property type="entry name" value="Diverse_Enzym_Activities"/>
</dbReference>
<dbReference type="InterPro" id="IPR012338">
    <property type="entry name" value="Beta-lactam/transpept-like"/>
</dbReference>
<dbReference type="InterPro" id="IPR001466">
    <property type="entry name" value="Beta-lactam-related"/>
</dbReference>
<keyword evidence="4" id="KW-1185">Reference proteome</keyword>
<feature type="domain" description="Beta-lactamase-related" evidence="2">
    <location>
        <begin position="47"/>
        <end position="402"/>
    </location>
</feature>
<dbReference type="Gene3D" id="3.40.710.10">
    <property type="entry name" value="DD-peptidase/beta-lactamase superfamily"/>
    <property type="match status" value="1"/>
</dbReference>
<evidence type="ECO:0000256" key="1">
    <source>
        <dbReference type="SAM" id="MobiDB-lite"/>
    </source>
</evidence>
<dbReference type="EMBL" id="BJVI01000015">
    <property type="protein sequence ID" value="GEL18098.1"/>
    <property type="molecule type" value="Genomic_DNA"/>
</dbReference>
<dbReference type="Proteomes" id="UP000321328">
    <property type="component" value="Unassembled WGS sequence"/>
</dbReference>
<gene>
    <name evidence="3" type="ORF">PA7_19350</name>
</gene>
<feature type="region of interest" description="Disordered" evidence="1">
    <location>
        <begin position="1"/>
        <end position="34"/>
    </location>
</feature>
<protein>
    <submittedName>
        <fullName evidence="3">Serine hydrolase</fullName>
    </submittedName>
</protein>